<reference evidence="8 9" key="1">
    <citation type="journal article" date="2016" name="Nat. Commun.">
        <title>Thousands of microbial genomes shed light on interconnected biogeochemical processes in an aquifer system.</title>
        <authorList>
            <person name="Anantharaman K."/>
            <person name="Brown C.T."/>
            <person name="Hug L.A."/>
            <person name="Sharon I."/>
            <person name="Castelle C.J."/>
            <person name="Probst A.J."/>
            <person name="Thomas B.C."/>
            <person name="Singh A."/>
            <person name="Wilkins M.J."/>
            <person name="Karaoz U."/>
            <person name="Brodie E.L."/>
            <person name="Williams K.H."/>
            <person name="Hubbard S.S."/>
            <person name="Banfield J.F."/>
        </authorList>
    </citation>
    <scope>NUCLEOTIDE SEQUENCE [LARGE SCALE GENOMIC DNA]</scope>
</reference>
<organism evidence="8 9">
    <name type="scientific">Candidatus Kaiserbacteria bacterium RIFCSPHIGHO2_01_FULL_56_24</name>
    <dbReference type="NCBI Taxonomy" id="1798487"/>
    <lineage>
        <taxon>Bacteria</taxon>
        <taxon>Candidatus Kaiseribacteriota</taxon>
    </lineage>
</organism>
<dbReference type="GO" id="GO:0003755">
    <property type="term" value="F:peptidyl-prolyl cis-trans isomerase activity"/>
    <property type="evidence" value="ECO:0007669"/>
    <property type="project" value="UniProtKB-UniRule"/>
</dbReference>
<proteinExistence type="inferred from homology"/>
<evidence type="ECO:0000256" key="1">
    <source>
        <dbReference type="ARBA" id="ARBA00000971"/>
    </source>
</evidence>
<evidence type="ECO:0000313" key="9">
    <source>
        <dbReference type="Proteomes" id="UP000176377"/>
    </source>
</evidence>
<dbReference type="PROSITE" id="PS50059">
    <property type="entry name" value="FKBP_PPIASE"/>
    <property type="match status" value="1"/>
</dbReference>
<comment type="similarity">
    <text evidence="2 6">Belongs to the FKBP-type PPIase family.</text>
</comment>
<dbReference type="Pfam" id="PF00254">
    <property type="entry name" value="FKBP_C"/>
    <property type="match status" value="1"/>
</dbReference>
<dbReference type="AlphaFoldDB" id="A0A1F6DBF5"/>
<dbReference type="EC" id="5.2.1.8" evidence="6"/>
<evidence type="ECO:0000313" key="8">
    <source>
        <dbReference type="EMBL" id="OGG58647.1"/>
    </source>
</evidence>
<evidence type="ECO:0000256" key="4">
    <source>
        <dbReference type="ARBA" id="ARBA00023235"/>
    </source>
</evidence>
<feature type="domain" description="PPIase FKBP-type" evidence="7">
    <location>
        <begin position="12"/>
        <end position="106"/>
    </location>
</feature>
<evidence type="ECO:0000256" key="5">
    <source>
        <dbReference type="PROSITE-ProRule" id="PRU00277"/>
    </source>
</evidence>
<dbReference type="EMBL" id="MFLA01000032">
    <property type="protein sequence ID" value="OGG58647.1"/>
    <property type="molecule type" value="Genomic_DNA"/>
</dbReference>
<dbReference type="Gene3D" id="3.10.50.40">
    <property type="match status" value="1"/>
</dbReference>
<comment type="caution">
    <text evidence="8">The sequence shown here is derived from an EMBL/GenBank/DDBJ whole genome shotgun (WGS) entry which is preliminary data.</text>
</comment>
<dbReference type="InterPro" id="IPR001179">
    <property type="entry name" value="PPIase_FKBP_dom"/>
</dbReference>
<keyword evidence="4 5" id="KW-0413">Isomerase</keyword>
<dbReference type="PANTHER" id="PTHR43811:SF19">
    <property type="entry name" value="39 KDA FK506-BINDING NUCLEAR PROTEIN"/>
    <property type="match status" value="1"/>
</dbReference>
<evidence type="ECO:0000259" key="7">
    <source>
        <dbReference type="PROSITE" id="PS50059"/>
    </source>
</evidence>
<protein>
    <recommendedName>
        <fullName evidence="6">Peptidyl-prolyl cis-trans isomerase</fullName>
        <ecNumber evidence="6">5.2.1.8</ecNumber>
    </recommendedName>
</protein>
<dbReference type="PANTHER" id="PTHR43811">
    <property type="entry name" value="FKBP-TYPE PEPTIDYL-PROLYL CIS-TRANS ISOMERASE FKPA"/>
    <property type="match status" value="1"/>
</dbReference>
<gene>
    <name evidence="8" type="ORF">A2765_02210</name>
</gene>
<name>A0A1F6DBF5_9BACT</name>
<comment type="catalytic activity">
    <reaction evidence="1 5 6">
        <text>[protein]-peptidylproline (omega=180) = [protein]-peptidylproline (omega=0)</text>
        <dbReference type="Rhea" id="RHEA:16237"/>
        <dbReference type="Rhea" id="RHEA-COMP:10747"/>
        <dbReference type="Rhea" id="RHEA-COMP:10748"/>
        <dbReference type="ChEBI" id="CHEBI:83833"/>
        <dbReference type="ChEBI" id="CHEBI:83834"/>
        <dbReference type="EC" id="5.2.1.8"/>
    </reaction>
</comment>
<evidence type="ECO:0000256" key="3">
    <source>
        <dbReference type="ARBA" id="ARBA00023110"/>
    </source>
</evidence>
<sequence length="118" mass="12244">MTVGTGAEATPGSIVSVLYVGMLQDGTVFDSSEKNGNKPLEFQLGAQGLIPGFQIGVNGMREGGERRIAIPPEFGYGTQEVKDAAGKVIIPANSTLLFDIKLVKVTASSTSSTSPAKK</sequence>
<dbReference type="InterPro" id="IPR046357">
    <property type="entry name" value="PPIase_dom_sf"/>
</dbReference>
<keyword evidence="3 5" id="KW-0697">Rotamase</keyword>
<evidence type="ECO:0000256" key="2">
    <source>
        <dbReference type="ARBA" id="ARBA00006577"/>
    </source>
</evidence>
<dbReference type="Proteomes" id="UP000176377">
    <property type="component" value="Unassembled WGS sequence"/>
</dbReference>
<evidence type="ECO:0000256" key="6">
    <source>
        <dbReference type="RuleBase" id="RU003915"/>
    </source>
</evidence>
<accession>A0A1F6DBF5</accession>
<dbReference type="SUPFAM" id="SSF54534">
    <property type="entry name" value="FKBP-like"/>
    <property type="match status" value="1"/>
</dbReference>